<reference evidence="3" key="1">
    <citation type="submission" date="2025-08" db="UniProtKB">
        <authorList>
            <consortium name="RefSeq"/>
        </authorList>
    </citation>
    <scope>IDENTIFICATION</scope>
    <source>
        <tissue evidence="3">Gonad</tissue>
    </source>
</reference>
<feature type="compositionally biased region" description="Polar residues" evidence="1">
    <location>
        <begin position="139"/>
        <end position="154"/>
    </location>
</feature>
<feature type="region of interest" description="Disordered" evidence="1">
    <location>
        <begin position="1"/>
        <end position="36"/>
    </location>
</feature>
<sequence>MASSSSPFGSPPRLLSFGNPPKQPNSPRRRGSPRIDQIADKLLKNAVVLVERLPRSITDKASQKVKEKDENPQADSVSTGNSIRAESAPTPRDSGPIAPPKKRNMKKLLPKPSEQQRYADAMYPYVHANAAAIPFYPSSTHGSVAQQDRGQQSTMPPPPPNGLQYPIAPHGTQYPLGSSQQYHDNGAHQRFYAPYPGARPRYLPPATATSGFRNAAYPDTLQAQSNQSLQQPNPSLVVRIREVGPESMLATQNRALDGQPMTADNVAPIYHHPQGAMEGSTAMHHQRPRFSYHANGGSSLQESRQGAMSSQGSLATDTRKPPSLIDAVIEEMYDCDETAIAQERSAWRMGTSTNRTERPVIPEVFVSPPARRLKENREVKSAMNLVDKMIEDAYFSSKPVKDADVPPAKEVRPFGHSRYSPPLTVSMSDGGPPSVHSTPPAHPKDFMSALVARVVDEEYAKDDVAAAVPERPHHDRQLQDNSTPYGDQPNLPEPIAKPHDNPTSNQEQEDQ</sequence>
<dbReference type="AlphaFoldDB" id="A0A6P4Z7J2"/>
<feature type="compositionally biased region" description="Polar residues" evidence="1">
    <location>
        <begin position="73"/>
        <end position="84"/>
    </location>
</feature>
<feature type="region of interest" description="Disordered" evidence="1">
    <location>
        <begin position="291"/>
        <end position="319"/>
    </location>
</feature>
<organism evidence="2 3">
    <name type="scientific">Branchiostoma belcheri</name>
    <name type="common">Amphioxus</name>
    <dbReference type="NCBI Taxonomy" id="7741"/>
    <lineage>
        <taxon>Eukaryota</taxon>
        <taxon>Metazoa</taxon>
        <taxon>Chordata</taxon>
        <taxon>Cephalochordata</taxon>
        <taxon>Leptocardii</taxon>
        <taxon>Amphioxiformes</taxon>
        <taxon>Branchiostomatidae</taxon>
        <taxon>Branchiostoma</taxon>
    </lineage>
</organism>
<feature type="region of interest" description="Disordered" evidence="1">
    <location>
        <begin position="462"/>
        <end position="511"/>
    </location>
</feature>
<evidence type="ECO:0000313" key="2">
    <source>
        <dbReference type="Proteomes" id="UP000515135"/>
    </source>
</evidence>
<dbReference type="GeneID" id="109470910"/>
<dbReference type="KEGG" id="bbel:109470910"/>
<feature type="compositionally biased region" description="Polar residues" evidence="1">
    <location>
        <begin position="296"/>
        <end position="316"/>
    </location>
</feature>
<dbReference type="RefSeq" id="XP_019625601.1">
    <property type="nucleotide sequence ID" value="XM_019770042.1"/>
</dbReference>
<keyword evidence="2" id="KW-1185">Reference proteome</keyword>
<feature type="compositionally biased region" description="Basic and acidic residues" evidence="1">
    <location>
        <begin position="401"/>
        <end position="413"/>
    </location>
</feature>
<evidence type="ECO:0000256" key="1">
    <source>
        <dbReference type="SAM" id="MobiDB-lite"/>
    </source>
</evidence>
<feature type="region of interest" description="Disordered" evidence="1">
    <location>
        <begin position="139"/>
        <end position="183"/>
    </location>
</feature>
<feature type="region of interest" description="Disordered" evidence="1">
    <location>
        <begin position="401"/>
        <end position="443"/>
    </location>
</feature>
<feature type="compositionally biased region" description="Basic and acidic residues" evidence="1">
    <location>
        <begin position="462"/>
        <end position="478"/>
    </location>
</feature>
<dbReference type="Proteomes" id="UP000515135">
    <property type="component" value="Unplaced"/>
</dbReference>
<feature type="region of interest" description="Disordered" evidence="1">
    <location>
        <begin position="50"/>
        <end position="110"/>
    </location>
</feature>
<feature type="compositionally biased region" description="Polar residues" evidence="1">
    <location>
        <begin position="501"/>
        <end position="511"/>
    </location>
</feature>
<feature type="compositionally biased region" description="Basic and acidic residues" evidence="1">
    <location>
        <begin position="52"/>
        <end position="71"/>
    </location>
</feature>
<evidence type="ECO:0000313" key="3">
    <source>
        <dbReference type="RefSeq" id="XP_019625601.1"/>
    </source>
</evidence>
<gene>
    <name evidence="3" type="primary">LOC109470910</name>
</gene>
<protein>
    <submittedName>
        <fullName evidence="3">Uncharacterized protein LOC109470910</fullName>
    </submittedName>
</protein>
<proteinExistence type="predicted"/>
<feature type="compositionally biased region" description="Basic residues" evidence="1">
    <location>
        <begin position="100"/>
        <end position="109"/>
    </location>
</feature>
<name>A0A6P4Z7J2_BRABE</name>
<accession>A0A6P4Z7J2</accession>